<comment type="caution">
    <text evidence="3">The sequence shown here is derived from an EMBL/GenBank/DDBJ whole genome shotgun (WGS) entry which is preliminary data.</text>
</comment>
<feature type="region of interest" description="Disordered" evidence="2">
    <location>
        <begin position="92"/>
        <end position="124"/>
    </location>
</feature>
<dbReference type="Proteomes" id="UP000608024">
    <property type="component" value="Unassembled WGS sequence"/>
</dbReference>
<sequence>MPAGRTLTQHAVPTTFDPKVPGRQQLILDANARMRAALPHCRGPGQRGRHANGLRCGRRECRGPADVGTALAHTAGTLAKLAVDAQPLAHTEVGEVSEPTPRPRRLYRRSRTNTTQDAEGPRPHFRHINSEHLSALCDLTAHTGAAVALINSAVPPEPTD</sequence>
<organism evidence="3 4">
    <name type="scientific">Streptomyces longispororuber</name>
    <dbReference type="NCBI Taxonomy" id="68230"/>
    <lineage>
        <taxon>Bacteria</taxon>
        <taxon>Bacillati</taxon>
        <taxon>Actinomycetota</taxon>
        <taxon>Actinomycetes</taxon>
        <taxon>Kitasatosporales</taxon>
        <taxon>Streptomycetaceae</taxon>
        <taxon>Streptomyces</taxon>
    </lineage>
</organism>
<dbReference type="InterPro" id="IPR008948">
    <property type="entry name" value="L-Aspartase-like"/>
</dbReference>
<keyword evidence="4" id="KW-1185">Reference proteome</keyword>
<proteinExistence type="predicted"/>
<dbReference type="AlphaFoldDB" id="A0A918ZIH3"/>
<reference evidence="3" key="2">
    <citation type="submission" date="2020-09" db="EMBL/GenBank/DDBJ databases">
        <authorList>
            <person name="Sun Q."/>
            <person name="Ohkuma M."/>
        </authorList>
    </citation>
    <scope>NUCLEOTIDE SEQUENCE</scope>
    <source>
        <strain evidence="3">JCM 4784</strain>
    </source>
</reference>
<dbReference type="EMBL" id="BNBT01000028">
    <property type="protein sequence ID" value="GHE54662.1"/>
    <property type="molecule type" value="Genomic_DNA"/>
</dbReference>
<gene>
    <name evidence="3" type="ORF">GCM10018785_25100</name>
</gene>
<accession>A0A918ZIH3</accession>
<protein>
    <submittedName>
        <fullName evidence="3">Uncharacterized protein</fullName>
    </submittedName>
</protein>
<feature type="compositionally biased region" description="Basic residues" evidence="2">
    <location>
        <begin position="102"/>
        <end position="111"/>
    </location>
</feature>
<dbReference type="Gene3D" id="1.20.200.10">
    <property type="entry name" value="Fumarase/aspartase (Central domain)"/>
    <property type="match status" value="1"/>
</dbReference>
<name>A0A918ZIH3_9ACTN</name>
<evidence type="ECO:0000313" key="3">
    <source>
        <dbReference type="EMBL" id="GHE54662.1"/>
    </source>
</evidence>
<dbReference type="GO" id="GO:0016829">
    <property type="term" value="F:lyase activity"/>
    <property type="evidence" value="ECO:0007669"/>
    <property type="project" value="UniProtKB-KW"/>
</dbReference>
<dbReference type="SUPFAM" id="SSF48557">
    <property type="entry name" value="L-aspartase-like"/>
    <property type="match status" value="1"/>
</dbReference>
<reference evidence="3" key="1">
    <citation type="journal article" date="2014" name="Int. J. Syst. Evol. Microbiol.">
        <title>Complete genome sequence of Corynebacterium casei LMG S-19264T (=DSM 44701T), isolated from a smear-ripened cheese.</title>
        <authorList>
            <consortium name="US DOE Joint Genome Institute (JGI-PGF)"/>
            <person name="Walter F."/>
            <person name="Albersmeier A."/>
            <person name="Kalinowski J."/>
            <person name="Ruckert C."/>
        </authorList>
    </citation>
    <scope>NUCLEOTIDE SEQUENCE</scope>
    <source>
        <strain evidence="3">JCM 4784</strain>
    </source>
</reference>
<evidence type="ECO:0000256" key="1">
    <source>
        <dbReference type="ARBA" id="ARBA00023239"/>
    </source>
</evidence>
<evidence type="ECO:0000313" key="4">
    <source>
        <dbReference type="Proteomes" id="UP000608024"/>
    </source>
</evidence>
<keyword evidence="1" id="KW-0456">Lyase</keyword>
<evidence type="ECO:0000256" key="2">
    <source>
        <dbReference type="SAM" id="MobiDB-lite"/>
    </source>
</evidence>